<keyword evidence="2" id="KW-0547">Nucleotide-binding</keyword>
<dbReference type="SUPFAM" id="SSF52540">
    <property type="entry name" value="P-loop containing nucleoside triphosphate hydrolases"/>
    <property type="match status" value="1"/>
</dbReference>
<protein>
    <recommendedName>
        <fullName evidence="8">Rx N-terminal domain-containing protein</fullName>
    </recommendedName>
</protein>
<keyword evidence="3" id="KW-0611">Plant defense</keyword>
<dbReference type="Gene3D" id="1.10.8.430">
    <property type="entry name" value="Helical domain of apoptotic protease-activating factors"/>
    <property type="match status" value="1"/>
</dbReference>
<dbReference type="InterPro" id="IPR041118">
    <property type="entry name" value="Rx_N"/>
</dbReference>
<dbReference type="Proteomes" id="UP000467840">
    <property type="component" value="Chromosome 7"/>
</dbReference>
<sequence length="309" mass="35692">MAQDVVCMAVERIASLVIQEAVFLHGVRDEIQRLQAELELMQAFLKDADRRQHQDDRVRKWVAGIRDIAYEAEDVIDTFLLEVASDTGEGVRGFVKRVFFKVTKVSLFHKTGTKITSIRDKIRSISESMQNHGINKLAEGESSYYGTEQQQLSRRSYPDAEEEHTINWMMEVLVGILMDVMSSEDESKFETMEKEKPVKSKLKEMKEKMELFETMTENDLIKILRSKVLFTTRNSGVAYYADRWSPPVELRPLTNDEGWQLLSRKAFPKNVLDEGGCPRYEELGREMVRKCEGLPLAIMVLAAYWQGRH</sequence>
<comment type="caution">
    <text evidence="6">The sequence shown here is derived from an EMBL/GenBank/DDBJ whole genome shotgun (WGS) entry which is preliminary data.</text>
</comment>
<dbReference type="InterPro" id="IPR042197">
    <property type="entry name" value="Apaf_helical"/>
</dbReference>
<reference evidence="6 7" key="1">
    <citation type="journal article" date="2020" name="Mol. Plant">
        <title>The Chromosome-Based Rubber Tree Genome Provides New Insights into Spurge Genome Evolution and Rubber Biosynthesis.</title>
        <authorList>
            <person name="Liu J."/>
            <person name="Shi C."/>
            <person name="Shi C.C."/>
            <person name="Li W."/>
            <person name="Zhang Q.J."/>
            <person name="Zhang Y."/>
            <person name="Li K."/>
            <person name="Lu H.F."/>
            <person name="Shi C."/>
            <person name="Zhu S.T."/>
            <person name="Xiao Z.Y."/>
            <person name="Nan H."/>
            <person name="Yue Y."/>
            <person name="Zhu X.G."/>
            <person name="Wu Y."/>
            <person name="Hong X.N."/>
            <person name="Fan G.Y."/>
            <person name="Tong Y."/>
            <person name="Zhang D."/>
            <person name="Mao C.L."/>
            <person name="Liu Y.L."/>
            <person name="Hao S.J."/>
            <person name="Liu W.Q."/>
            <person name="Lv M.Q."/>
            <person name="Zhang H.B."/>
            <person name="Liu Y."/>
            <person name="Hu-Tang G.R."/>
            <person name="Wang J.P."/>
            <person name="Wang J.H."/>
            <person name="Sun Y.H."/>
            <person name="Ni S.B."/>
            <person name="Chen W.B."/>
            <person name="Zhang X.C."/>
            <person name="Jiao Y.N."/>
            <person name="Eichler E.E."/>
            <person name="Li G.H."/>
            <person name="Liu X."/>
            <person name="Gao L.Z."/>
        </authorList>
    </citation>
    <scope>NUCLEOTIDE SEQUENCE [LARGE SCALE GENOMIC DNA]</scope>
    <source>
        <strain evidence="7">cv. GT1</strain>
        <tissue evidence="6">Leaf</tissue>
    </source>
</reference>
<evidence type="ECO:0000313" key="7">
    <source>
        <dbReference type="Proteomes" id="UP000467840"/>
    </source>
</evidence>
<evidence type="ECO:0000259" key="4">
    <source>
        <dbReference type="Pfam" id="PF00931"/>
    </source>
</evidence>
<organism evidence="6 7">
    <name type="scientific">Hevea brasiliensis</name>
    <name type="common">Para rubber tree</name>
    <name type="synonym">Siphonia brasiliensis</name>
    <dbReference type="NCBI Taxonomy" id="3981"/>
    <lineage>
        <taxon>Eukaryota</taxon>
        <taxon>Viridiplantae</taxon>
        <taxon>Streptophyta</taxon>
        <taxon>Embryophyta</taxon>
        <taxon>Tracheophyta</taxon>
        <taxon>Spermatophyta</taxon>
        <taxon>Magnoliopsida</taxon>
        <taxon>eudicotyledons</taxon>
        <taxon>Gunneridae</taxon>
        <taxon>Pentapetalae</taxon>
        <taxon>rosids</taxon>
        <taxon>fabids</taxon>
        <taxon>Malpighiales</taxon>
        <taxon>Euphorbiaceae</taxon>
        <taxon>Crotonoideae</taxon>
        <taxon>Micrandreae</taxon>
        <taxon>Hevea</taxon>
    </lineage>
</organism>
<feature type="domain" description="NB-ARC" evidence="4">
    <location>
        <begin position="223"/>
        <end position="270"/>
    </location>
</feature>
<dbReference type="PANTHER" id="PTHR19338">
    <property type="entry name" value="TRANSLOCASE OF INNER MITOCHONDRIAL MEMBRANE 13 HOMOLOG"/>
    <property type="match status" value="1"/>
</dbReference>
<evidence type="ECO:0000313" key="6">
    <source>
        <dbReference type="EMBL" id="KAF2296143.1"/>
    </source>
</evidence>
<evidence type="ECO:0000256" key="1">
    <source>
        <dbReference type="ARBA" id="ARBA00022737"/>
    </source>
</evidence>
<dbReference type="InterPro" id="IPR038005">
    <property type="entry name" value="RX-like_CC"/>
</dbReference>
<accession>A0A6A6L7Q9</accession>
<dbReference type="Pfam" id="PF18052">
    <property type="entry name" value="Rx_N"/>
    <property type="match status" value="1"/>
</dbReference>
<dbReference type="InterPro" id="IPR002182">
    <property type="entry name" value="NB-ARC"/>
</dbReference>
<keyword evidence="7" id="KW-1185">Reference proteome</keyword>
<dbReference type="AlphaFoldDB" id="A0A6A6L7Q9"/>
<dbReference type="GO" id="GO:0006952">
    <property type="term" value="P:defense response"/>
    <property type="evidence" value="ECO:0007669"/>
    <property type="project" value="UniProtKB-KW"/>
</dbReference>
<gene>
    <name evidence="6" type="ORF">GH714_036344</name>
</gene>
<evidence type="ECO:0000256" key="2">
    <source>
        <dbReference type="ARBA" id="ARBA00022741"/>
    </source>
</evidence>
<dbReference type="InterPro" id="IPR027417">
    <property type="entry name" value="P-loop_NTPase"/>
</dbReference>
<feature type="domain" description="Disease resistance N-terminal" evidence="5">
    <location>
        <begin position="5"/>
        <end position="87"/>
    </location>
</feature>
<dbReference type="EMBL" id="JAAGAX010000013">
    <property type="protein sequence ID" value="KAF2296143.1"/>
    <property type="molecule type" value="Genomic_DNA"/>
</dbReference>
<name>A0A6A6L7Q9_HEVBR</name>
<dbReference type="Pfam" id="PF00931">
    <property type="entry name" value="NB-ARC"/>
    <property type="match status" value="1"/>
</dbReference>
<keyword evidence="1" id="KW-0677">Repeat</keyword>
<dbReference type="Gene3D" id="1.20.5.4130">
    <property type="match status" value="1"/>
</dbReference>
<dbReference type="GO" id="GO:0043531">
    <property type="term" value="F:ADP binding"/>
    <property type="evidence" value="ECO:0007669"/>
    <property type="project" value="InterPro"/>
</dbReference>
<dbReference type="PANTHER" id="PTHR19338:SF66">
    <property type="entry name" value="NB-ARC DOMAIN-CONTAINING PROTEIN"/>
    <property type="match status" value="1"/>
</dbReference>
<proteinExistence type="predicted"/>
<evidence type="ECO:0008006" key="8">
    <source>
        <dbReference type="Google" id="ProtNLM"/>
    </source>
</evidence>
<dbReference type="CDD" id="cd14798">
    <property type="entry name" value="RX-CC_like"/>
    <property type="match status" value="1"/>
</dbReference>
<evidence type="ECO:0000259" key="5">
    <source>
        <dbReference type="Pfam" id="PF18052"/>
    </source>
</evidence>
<evidence type="ECO:0000256" key="3">
    <source>
        <dbReference type="ARBA" id="ARBA00022821"/>
    </source>
</evidence>